<reference evidence="2 3" key="1">
    <citation type="submission" date="2019-03" db="EMBL/GenBank/DDBJ databases">
        <title>Dyadobacter AR-3-6 sp. nov., isolated from arctic soil.</title>
        <authorList>
            <person name="Chaudhary D.K."/>
        </authorList>
    </citation>
    <scope>NUCLEOTIDE SEQUENCE [LARGE SCALE GENOMIC DNA]</scope>
    <source>
        <strain evidence="2 3">AR-3-6</strain>
    </source>
</reference>
<dbReference type="PANTHER" id="PTHR46246:SF1">
    <property type="entry name" value="GUANOSINE-3',5'-BIS(DIPHOSPHATE) 3'-PYROPHOSPHOHYDROLASE MESH1"/>
    <property type="match status" value="1"/>
</dbReference>
<evidence type="ECO:0000313" key="2">
    <source>
        <dbReference type="EMBL" id="TDE15315.1"/>
    </source>
</evidence>
<comment type="caution">
    <text evidence="2">The sequence shown here is derived from an EMBL/GenBank/DDBJ whole genome shotgun (WGS) entry which is preliminary data.</text>
</comment>
<sequence>MQLNRQQRAVLDFMKECHADQKRKYDHAPYWTHPYAVAALASAYIKDEGVIEIAFCHDVLEDTTCDQHQLSAELKRIGYSTGSVKTIMDGIIGLTDVYTKENYPELNRRERKKREATRLGQTNYLVQSVKYADLTDNTKSIVSGDPGFARVYVGEMIDLLDQMRIGNIHLLIASCHELSLALNQIDAR</sequence>
<dbReference type="GO" id="GO:0008893">
    <property type="term" value="F:guanosine-3',5'-bis(diphosphate) 3'-diphosphatase activity"/>
    <property type="evidence" value="ECO:0007669"/>
    <property type="project" value="TreeGrafter"/>
</dbReference>
<dbReference type="InterPro" id="IPR003607">
    <property type="entry name" value="HD/PDEase_dom"/>
</dbReference>
<dbReference type="Proteomes" id="UP000294850">
    <property type="component" value="Unassembled WGS sequence"/>
</dbReference>
<protein>
    <submittedName>
        <fullName evidence="2">HD domain-containing protein</fullName>
    </submittedName>
</protein>
<dbReference type="OrthoDB" id="9802385at2"/>
<feature type="domain" description="HD/PDEase" evidence="1">
    <location>
        <begin position="26"/>
        <end position="147"/>
    </location>
</feature>
<dbReference type="Gene3D" id="1.10.3210.10">
    <property type="entry name" value="Hypothetical protein af1432"/>
    <property type="match status" value="1"/>
</dbReference>
<dbReference type="SUPFAM" id="SSF109604">
    <property type="entry name" value="HD-domain/PDEase-like"/>
    <property type="match status" value="1"/>
</dbReference>
<organism evidence="2 3">
    <name type="scientific">Dyadobacter psychrotolerans</name>
    <dbReference type="NCBI Taxonomy" id="2541721"/>
    <lineage>
        <taxon>Bacteria</taxon>
        <taxon>Pseudomonadati</taxon>
        <taxon>Bacteroidota</taxon>
        <taxon>Cytophagia</taxon>
        <taxon>Cytophagales</taxon>
        <taxon>Spirosomataceae</taxon>
        <taxon>Dyadobacter</taxon>
    </lineage>
</organism>
<dbReference type="InterPro" id="IPR052194">
    <property type="entry name" value="MESH1"/>
</dbReference>
<dbReference type="AlphaFoldDB" id="A0A4R5DVP8"/>
<dbReference type="SMART" id="SM00471">
    <property type="entry name" value="HDc"/>
    <property type="match status" value="1"/>
</dbReference>
<dbReference type="RefSeq" id="WP_131958578.1">
    <property type="nucleotide sequence ID" value="NZ_SMFL01000004.1"/>
</dbReference>
<dbReference type="EMBL" id="SMFL01000004">
    <property type="protein sequence ID" value="TDE15315.1"/>
    <property type="molecule type" value="Genomic_DNA"/>
</dbReference>
<accession>A0A4R5DVP8</accession>
<evidence type="ECO:0000259" key="1">
    <source>
        <dbReference type="SMART" id="SM00471"/>
    </source>
</evidence>
<name>A0A4R5DVP8_9BACT</name>
<gene>
    <name evidence="2" type="ORF">E0F88_12405</name>
</gene>
<dbReference type="PANTHER" id="PTHR46246">
    <property type="entry name" value="GUANOSINE-3',5'-BIS(DIPHOSPHATE) 3'-PYROPHOSPHOHYDROLASE MESH1"/>
    <property type="match status" value="1"/>
</dbReference>
<evidence type="ECO:0000313" key="3">
    <source>
        <dbReference type="Proteomes" id="UP000294850"/>
    </source>
</evidence>
<keyword evidence="3" id="KW-1185">Reference proteome</keyword>
<proteinExistence type="predicted"/>